<gene>
    <name evidence="1" type="ORF">HPB48_001751</name>
</gene>
<organism evidence="1 2">
    <name type="scientific">Haemaphysalis longicornis</name>
    <name type="common">Bush tick</name>
    <dbReference type="NCBI Taxonomy" id="44386"/>
    <lineage>
        <taxon>Eukaryota</taxon>
        <taxon>Metazoa</taxon>
        <taxon>Ecdysozoa</taxon>
        <taxon>Arthropoda</taxon>
        <taxon>Chelicerata</taxon>
        <taxon>Arachnida</taxon>
        <taxon>Acari</taxon>
        <taxon>Parasitiformes</taxon>
        <taxon>Ixodida</taxon>
        <taxon>Ixodoidea</taxon>
        <taxon>Ixodidae</taxon>
        <taxon>Haemaphysalinae</taxon>
        <taxon>Haemaphysalis</taxon>
    </lineage>
</organism>
<protein>
    <submittedName>
        <fullName evidence="1">Uncharacterized protein</fullName>
    </submittedName>
</protein>
<dbReference type="EMBL" id="JABSTR010000008">
    <property type="protein sequence ID" value="KAH9376364.1"/>
    <property type="molecule type" value="Genomic_DNA"/>
</dbReference>
<name>A0A9J6GQ97_HAELO</name>
<dbReference type="AlphaFoldDB" id="A0A9J6GQ97"/>
<comment type="caution">
    <text evidence="1">The sequence shown here is derived from an EMBL/GenBank/DDBJ whole genome shotgun (WGS) entry which is preliminary data.</text>
</comment>
<evidence type="ECO:0000313" key="1">
    <source>
        <dbReference type="EMBL" id="KAH9376364.1"/>
    </source>
</evidence>
<dbReference type="VEuPathDB" id="VectorBase:HLOH_044867"/>
<dbReference type="Proteomes" id="UP000821853">
    <property type="component" value="Unassembled WGS sequence"/>
</dbReference>
<keyword evidence="2" id="KW-1185">Reference proteome</keyword>
<reference evidence="1 2" key="1">
    <citation type="journal article" date="2020" name="Cell">
        <title>Large-Scale Comparative Analyses of Tick Genomes Elucidate Their Genetic Diversity and Vector Capacities.</title>
        <authorList>
            <consortium name="Tick Genome and Microbiome Consortium (TIGMIC)"/>
            <person name="Jia N."/>
            <person name="Wang J."/>
            <person name="Shi W."/>
            <person name="Du L."/>
            <person name="Sun Y."/>
            <person name="Zhan W."/>
            <person name="Jiang J.F."/>
            <person name="Wang Q."/>
            <person name="Zhang B."/>
            <person name="Ji P."/>
            <person name="Bell-Sakyi L."/>
            <person name="Cui X.M."/>
            <person name="Yuan T.T."/>
            <person name="Jiang B.G."/>
            <person name="Yang W.F."/>
            <person name="Lam T.T."/>
            <person name="Chang Q.C."/>
            <person name="Ding S.J."/>
            <person name="Wang X.J."/>
            <person name="Zhu J.G."/>
            <person name="Ruan X.D."/>
            <person name="Zhao L."/>
            <person name="Wei J.T."/>
            <person name="Ye R.Z."/>
            <person name="Que T.C."/>
            <person name="Du C.H."/>
            <person name="Zhou Y.H."/>
            <person name="Cheng J.X."/>
            <person name="Dai P.F."/>
            <person name="Guo W.B."/>
            <person name="Han X.H."/>
            <person name="Huang E.J."/>
            <person name="Li L.F."/>
            <person name="Wei W."/>
            <person name="Gao Y.C."/>
            <person name="Liu J.Z."/>
            <person name="Shao H.Z."/>
            <person name="Wang X."/>
            <person name="Wang C.C."/>
            <person name="Yang T.C."/>
            <person name="Huo Q.B."/>
            <person name="Li W."/>
            <person name="Chen H.Y."/>
            <person name="Chen S.E."/>
            <person name="Zhou L.G."/>
            <person name="Ni X.B."/>
            <person name="Tian J.H."/>
            <person name="Sheng Y."/>
            <person name="Liu T."/>
            <person name="Pan Y.S."/>
            <person name="Xia L.Y."/>
            <person name="Li J."/>
            <person name="Zhao F."/>
            <person name="Cao W.C."/>
        </authorList>
    </citation>
    <scope>NUCLEOTIDE SEQUENCE [LARGE SCALE GENOMIC DNA]</scope>
    <source>
        <strain evidence="1">HaeL-2018</strain>
    </source>
</reference>
<proteinExistence type="predicted"/>
<dbReference type="OrthoDB" id="6506819at2759"/>
<evidence type="ECO:0000313" key="2">
    <source>
        <dbReference type="Proteomes" id="UP000821853"/>
    </source>
</evidence>
<accession>A0A9J6GQ97</accession>
<sequence>MHSVSAELWEELLDKHVANTSVHLDAHDTVVMVQSSRLLTALDKLFAAYAAKPERLLEGIAWVFMQMFLWTTGDIHWMRFGLADDEVCLRYVGRVASRDACRSLVRA</sequence>